<dbReference type="InterPro" id="IPR050736">
    <property type="entry name" value="Sensor_HK_Regulatory"/>
</dbReference>
<evidence type="ECO:0000256" key="4">
    <source>
        <dbReference type="ARBA" id="ARBA00022679"/>
    </source>
</evidence>
<dbReference type="PANTHER" id="PTHR43711:SF1">
    <property type="entry name" value="HISTIDINE KINASE 1"/>
    <property type="match status" value="1"/>
</dbReference>
<dbReference type="AlphaFoldDB" id="A0ABD5T2R2"/>
<reference evidence="9 10" key="1">
    <citation type="journal article" date="2019" name="Int. J. Syst. Evol. Microbiol.">
        <title>The Global Catalogue of Microorganisms (GCM) 10K type strain sequencing project: providing services to taxonomists for standard genome sequencing and annotation.</title>
        <authorList>
            <consortium name="The Broad Institute Genomics Platform"/>
            <consortium name="The Broad Institute Genome Sequencing Center for Infectious Disease"/>
            <person name="Wu L."/>
            <person name="Ma J."/>
        </authorList>
    </citation>
    <scope>NUCLEOTIDE SEQUENCE [LARGE SCALE GENOMIC DNA]</scope>
    <source>
        <strain evidence="9 10">PJ61</strain>
    </source>
</reference>
<keyword evidence="7" id="KW-0472">Membrane</keyword>
<feature type="domain" description="Histidine kinase" evidence="8">
    <location>
        <begin position="148"/>
        <end position="338"/>
    </location>
</feature>
<feature type="transmembrane region" description="Helical" evidence="7">
    <location>
        <begin position="70"/>
        <end position="92"/>
    </location>
</feature>
<dbReference type="EMBL" id="JBHSWT010000217">
    <property type="protein sequence ID" value="MFC6770990.1"/>
    <property type="molecule type" value="Genomic_DNA"/>
</dbReference>
<comment type="catalytic activity">
    <reaction evidence="1">
        <text>ATP + protein L-histidine = ADP + protein N-phospho-L-histidine.</text>
        <dbReference type="EC" id="2.7.13.3"/>
    </reaction>
</comment>
<dbReference type="PRINTS" id="PR00344">
    <property type="entry name" value="BCTRLSENSOR"/>
</dbReference>
<evidence type="ECO:0000313" key="9">
    <source>
        <dbReference type="EMBL" id="MFC6770990.1"/>
    </source>
</evidence>
<dbReference type="SUPFAM" id="SSF47384">
    <property type="entry name" value="Homodimeric domain of signal transducing histidine kinase"/>
    <property type="match status" value="1"/>
</dbReference>
<proteinExistence type="predicted"/>
<evidence type="ECO:0000256" key="5">
    <source>
        <dbReference type="ARBA" id="ARBA00022777"/>
    </source>
</evidence>
<keyword evidence="4" id="KW-0808">Transferase</keyword>
<dbReference type="InterPro" id="IPR004358">
    <property type="entry name" value="Sig_transdc_His_kin-like_C"/>
</dbReference>
<dbReference type="GO" id="GO:0000160">
    <property type="term" value="P:phosphorelay signal transduction system"/>
    <property type="evidence" value="ECO:0007669"/>
    <property type="project" value="UniProtKB-KW"/>
</dbReference>
<name>A0ABD5T2R2_9EURY</name>
<evidence type="ECO:0000256" key="1">
    <source>
        <dbReference type="ARBA" id="ARBA00000085"/>
    </source>
</evidence>
<dbReference type="SUPFAM" id="SSF55874">
    <property type="entry name" value="ATPase domain of HSP90 chaperone/DNA topoisomerase II/histidine kinase"/>
    <property type="match status" value="1"/>
</dbReference>
<dbReference type="SMART" id="SM00388">
    <property type="entry name" value="HisKA"/>
    <property type="match status" value="1"/>
</dbReference>
<keyword evidence="5 9" id="KW-0418">Kinase</keyword>
<evidence type="ECO:0000256" key="2">
    <source>
        <dbReference type="ARBA" id="ARBA00012438"/>
    </source>
</evidence>
<evidence type="ECO:0000256" key="7">
    <source>
        <dbReference type="SAM" id="Phobius"/>
    </source>
</evidence>
<dbReference type="Proteomes" id="UP001596274">
    <property type="component" value="Unassembled WGS sequence"/>
</dbReference>
<dbReference type="SMART" id="SM00387">
    <property type="entry name" value="HATPase_c"/>
    <property type="match status" value="1"/>
</dbReference>
<evidence type="ECO:0000259" key="8">
    <source>
        <dbReference type="PROSITE" id="PS50109"/>
    </source>
</evidence>
<dbReference type="InterPro" id="IPR031623">
    <property type="entry name" value="HisKA_4TM"/>
</dbReference>
<sequence>MGEIRSLGRWSLDAVAVFLLAATIGYAAADGETVVVDSAEATLPLICAVGLSVFGHRLRAAGFRDRSIAAVAVGGAGGGVVFGLLVGWILLIQTLDGDSLVEPFYTLLNGGALGTVLGGVLVAGYVRLRRNQRTVERQNARLERLAEVLSHDLRNPLSVAYGHAELSRETGDPEHLDRVIDALDRIDALIDDSLTLTRQARASVDIETVRLATVAEECWRNVDTGDAELSVDLSLAVRADRQKLKRLFENLFRNAVEHNDGSVTVTVGPLDSGDGFHVTDDGRGFDGSDAGRLFEAGYTTGETGTGLGLNIVRELAEVHGWEVTAVDGPTGGARFVITGIAGVDADGDAILR</sequence>
<evidence type="ECO:0000313" key="10">
    <source>
        <dbReference type="Proteomes" id="UP001596274"/>
    </source>
</evidence>
<dbReference type="InterPro" id="IPR036890">
    <property type="entry name" value="HATPase_C_sf"/>
</dbReference>
<keyword evidence="3" id="KW-0597">Phosphoprotein</keyword>
<dbReference type="Pfam" id="PF00512">
    <property type="entry name" value="HisKA"/>
    <property type="match status" value="1"/>
</dbReference>
<dbReference type="PROSITE" id="PS50109">
    <property type="entry name" value="HIS_KIN"/>
    <property type="match status" value="1"/>
</dbReference>
<feature type="transmembrane region" description="Helical" evidence="7">
    <location>
        <begin position="104"/>
        <end position="128"/>
    </location>
</feature>
<keyword evidence="10" id="KW-1185">Reference proteome</keyword>
<dbReference type="InterPro" id="IPR003661">
    <property type="entry name" value="HisK_dim/P_dom"/>
</dbReference>
<dbReference type="EC" id="2.7.13.3" evidence="2"/>
<dbReference type="Gene3D" id="1.10.287.130">
    <property type="match status" value="1"/>
</dbReference>
<evidence type="ECO:0000256" key="3">
    <source>
        <dbReference type="ARBA" id="ARBA00022553"/>
    </source>
</evidence>
<gene>
    <name evidence="9" type="ORF">ACFQDD_05575</name>
</gene>
<dbReference type="Gene3D" id="3.30.565.10">
    <property type="entry name" value="Histidine kinase-like ATPase, C-terminal domain"/>
    <property type="match status" value="1"/>
</dbReference>
<evidence type="ECO:0000256" key="6">
    <source>
        <dbReference type="ARBA" id="ARBA00023012"/>
    </source>
</evidence>
<dbReference type="InterPro" id="IPR003594">
    <property type="entry name" value="HATPase_dom"/>
</dbReference>
<keyword evidence="7" id="KW-0812">Transmembrane</keyword>
<dbReference type="GO" id="GO:0004673">
    <property type="term" value="F:protein histidine kinase activity"/>
    <property type="evidence" value="ECO:0007669"/>
    <property type="project" value="UniProtKB-EC"/>
</dbReference>
<dbReference type="Pfam" id="PF02518">
    <property type="entry name" value="HATPase_c"/>
    <property type="match status" value="1"/>
</dbReference>
<dbReference type="CDD" id="cd00082">
    <property type="entry name" value="HisKA"/>
    <property type="match status" value="1"/>
</dbReference>
<feature type="transmembrane region" description="Helical" evidence="7">
    <location>
        <begin position="41"/>
        <end position="58"/>
    </location>
</feature>
<keyword evidence="7" id="KW-1133">Transmembrane helix</keyword>
<keyword evidence="6" id="KW-0902">Two-component regulatory system</keyword>
<comment type="caution">
    <text evidence="9">The sequence shown here is derived from an EMBL/GenBank/DDBJ whole genome shotgun (WGS) entry which is preliminary data.</text>
</comment>
<dbReference type="Pfam" id="PF16926">
    <property type="entry name" value="HisKA_4TM"/>
    <property type="match status" value="1"/>
</dbReference>
<dbReference type="PANTHER" id="PTHR43711">
    <property type="entry name" value="TWO-COMPONENT HISTIDINE KINASE"/>
    <property type="match status" value="1"/>
</dbReference>
<dbReference type="InterPro" id="IPR005467">
    <property type="entry name" value="His_kinase_dom"/>
</dbReference>
<protein>
    <recommendedName>
        <fullName evidence="2">histidine kinase</fullName>
        <ecNumber evidence="2">2.7.13.3</ecNumber>
    </recommendedName>
</protein>
<feature type="transmembrane region" description="Helical" evidence="7">
    <location>
        <begin position="12"/>
        <end position="29"/>
    </location>
</feature>
<organism evidence="9 10">
    <name type="scientific">Halorubrum pallidum</name>
    <dbReference type="NCBI Taxonomy" id="1526114"/>
    <lineage>
        <taxon>Archaea</taxon>
        <taxon>Methanobacteriati</taxon>
        <taxon>Methanobacteriota</taxon>
        <taxon>Stenosarchaea group</taxon>
        <taxon>Halobacteria</taxon>
        <taxon>Halobacteriales</taxon>
        <taxon>Haloferacaceae</taxon>
        <taxon>Halorubrum</taxon>
    </lineage>
</organism>
<accession>A0ABD5T2R2</accession>
<dbReference type="InterPro" id="IPR036097">
    <property type="entry name" value="HisK_dim/P_sf"/>
</dbReference>